<dbReference type="InterPro" id="IPR001763">
    <property type="entry name" value="Rhodanese-like_dom"/>
</dbReference>
<dbReference type="Gene3D" id="3.40.250.10">
    <property type="entry name" value="Rhodanese-like domain"/>
    <property type="match status" value="1"/>
</dbReference>
<dbReference type="PANTHER" id="PTHR43031">
    <property type="entry name" value="FAD-DEPENDENT OXIDOREDUCTASE"/>
    <property type="match status" value="1"/>
</dbReference>
<sequence length="98" mass="11172">MSSNPEFKHIQEYLDKGAIILDVRTDTEFEEGHVKDALHIVLDDLEYEIDRIKALKKPIITCCRSGARSERAKDLLEDNGIDAINGGPWQNVESYLQK</sequence>
<dbReference type="SUPFAM" id="SSF52821">
    <property type="entry name" value="Rhodanese/Cell cycle control phosphatase"/>
    <property type="match status" value="1"/>
</dbReference>
<organism evidence="2 3">
    <name type="scientific">Lacinutrix venerupis</name>
    <dbReference type="NCBI Taxonomy" id="1486034"/>
    <lineage>
        <taxon>Bacteria</taxon>
        <taxon>Pseudomonadati</taxon>
        <taxon>Bacteroidota</taxon>
        <taxon>Flavobacteriia</taxon>
        <taxon>Flavobacteriales</taxon>
        <taxon>Flavobacteriaceae</taxon>
        <taxon>Lacinutrix</taxon>
    </lineage>
</organism>
<dbReference type="RefSeq" id="WP_076734014.1">
    <property type="nucleotide sequence ID" value="NZ_CP019352.1"/>
</dbReference>
<dbReference type="Proteomes" id="UP000187506">
    <property type="component" value="Chromosome"/>
</dbReference>
<keyword evidence="3" id="KW-1185">Reference proteome</keyword>
<evidence type="ECO:0000313" key="2">
    <source>
        <dbReference type="EMBL" id="APY01110.1"/>
    </source>
</evidence>
<evidence type="ECO:0000259" key="1">
    <source>
        <dbReference type="PROSITE" id="PS50206"/>
    </source>
</evidence>
<dbReference type="CDD" id="cd00158">
    <property type="entry name" value="RHOD"/>
    <property type="match status" value="1"/>
</dbReference>
<name>A0AAC9LM95_9FLAO</name>
<gene>
    <name evidence="2" type="ORF">BWR22_12590</name>
</gene>
<dbReference type="SMART" id="SM00450">
    <property type="entry name" value="RHOD"/>
    <property type="match status" value="1"/>
</dbReference>
<dbReference type="AlphaFoldDB" id="A0AAC9LM95"/>
<dbReference type="Pfam" id="PF00581">
    <property type="entry name" value="Rhodanese"/>
    <property type="match status" value="1"/>
</dbReference>
<dbReference type="PANTHER" id="PTHR43031:SF16">
    <property type="entry name" value="OXIDOREDUCTASE"/>
    <property type="match status" value="1"/>
</dbReference>
<feature type="domain" description="Rhodanese" evidence="1">
    <location>
        <begin position="14"/>
        <end position="91"/>
    </location>
</feature>
<dbReference type="InterPro" id="IPR050229">
    <property type="entry name" value="GlpE_sulfurtransferase"/>
</dbReference>
<dbReference type="EMBL" id="CP019352">
    <property type="protein sequence ID" value="APY01110.1"/>
    <property type="molecule type" value="Genomic_DNA"/>
</dbReference>
<proteinExistence type="predicted"/>
<dbReference type="PROSITE" id="PS50206">
    <property type="entry name" value="RHODANESE_3"/>
    <property type="match status" value="1"/>
</dbReference>
<dbReference type="InterPro" id="IPR036873">
    <property type="entry name" value="Rhodanese-like_dom_sf"/>
</dbReference>
<reference evidence="2 3" key="1">
    <citation type="submission" date="2017-01" db="EMBL/GenBank/DDBJ databases">
        <title>Complete genome of Lacinutrix venerupis DOK2-8 isolated from seawater in Dokdo.</title>
        <authorList>
            <person name="Chi W.-J."/>
            <person name="Kim J.H."/>
        </authorList>
    </citation>
    <scope>NUCLEOTIDE SEQUENCE [LARGE SCALE GENOMIC DNA]</scope>
    <source>
        <strain evidence="2 3">DOK2-8</strain>
    </source>
</reference>
<accession>A0AAC9LM95</accession>
<dbReference type="KEGG" id="lvn:BWR22_12590"/>
<evidence type="ECO:0000313" key="3">
    <source>
        <dbReference type="Proteomes" id="UP000187506"/>
    </source>
</evidence>
<protein>
    <submittedName>
        <fullName evidence="2">Sulfurtransferase</fullName>
    </submittedName>
</protein>